<evidence type="ECO:0000256" key="1">
    <source>
        <dbReference type="ARBA" id="ARBA00004772"/>
    </source>
</evidence>
<dbReference type="PANTHER" id="PTHR12390:SF0">
    <property type="entry name" value="UROPORPHYRINOGEN-III SYNTHASE"/>
    <property type="match status" value="1"/>
</dbReference>
<dbReference type="Gene3D" id="3.40.50.10090">
    <property type="match status" value="2"/>
</dbReference>
<name>A0A9Q0BTR6_9MUSC</name>
<sequence>MGERKKRPVILLKVPSSDDFYGPALRNHNLDPIFITPSHFVFKNLKQLHAKLQEPHRYAGIIFAAPRCVQAVNEALDKTPLPSCWRPLHNYALGKNTHSSAWFTLQNLRTLGDHAVNANNLCDLIVETFGPKRDLPLLMPCGNGVGHTLRLRLVAQGFRVDACEVYESRSHPEFVNQMRHALKFKRMETLVFFGPSSVRSALEFFESFKVSLKDRKLIAVGSGTGKAMEDAGIQADAVLDPADVDGLIRVIKS</sequence>
<evidence type="ECO:0000313" key="14">
    <source>
        <dbReference type="Proteomes" id="UP001059596"/>
    </source>
</evidence>
<dbReference type="GO" id="GO:0006785">
    <property type="term" value="P:heme B biosynthetic process"/>
    <property type="evidence" value="ECO:0007669"/>
    <property type="project" value="UniProtKB-ARBA"/>
</dbReference>
<dbReference type="EMBL" id="JAMKOV010000001">
    <property type="protein sequence ID" value="KAI8044302.1"/>
    <property type="molecule type" value="Genomic_DNA"/>
</dbReference>
<dbReference type="GO" id="GO:0005829">
    <property type="term" value="C:cytosol"/>
    <property type="evidence" value="ECO:0007669"/>
    <property type="project" value="TreeGrafter"/>
</dbReference>
<keyword evidence="6" id="KW-0627">Porphyrin biosynthesis</keyword>
<reference evidence="13" key="1">
    <citation type="journal article" date="2023" name="Genome Biol. Evol.">
        <title>Long-read-based Genome Assembly of Drosophila gunungcola Reveals Fewer Chemosensory Genes in Flower-breeding Species.</title>
        <authorList>
            <person name="Negi A."/>
            <person name="Liao B.Y."/>
            <person name="Yeh S.D."/>
        </authorList>
    </citation>
    <scope>NUCLEOTIDE SEQUENCE</scope>
    <source>
        <strain evidence="13">Sukarami</strain>
    </source>
</reference>
<gene>
    <name evidence="13" type="ORF">M5D96_000453</name>
</gene>
<keyword evidence="4" id="KW-0350">Heme biosynthesis</keyword>
<evidence type="ECO:0000256" key="11">
    <source>
        <dbReference type="ARBA" id="ARBA00060039"/>
    </source>
</evidence>
<dbReference type="GO" id="GO:0006780">
    <property type="term" value="P:uroporphyrinogen III biosynthetic process"/>
    <property type="evidence" value="ECO:0007669"/>
    <property type="project" value="InterPro"/>
</dbReference>
<comment type="pathway">
    <text evidence="1">Porphyrin-containing compound metabolism; protoporphyrin-IX biosynthesis; coproporphyrinogen-III from 5-aminolevulinate: step 3/4.</text>
</comment>
<dbReference type="EC" id="4.2.1.75" evidence="3"/>
<evidence type="ECO:0000256" key="3">
    <source>
        <dbReference type="ARBA" id="ARBA00013109"/>
    </source>
</evidence>
<dbReference type="AlphaFoldDB" id="A0A9Q0BTR6"/>
<comment type="catalytic activity">
    <reaction evidence="10">
        <text>hydroxymethylbilane = uroporphyrinogen III + H2O</text>
        <dbReference type="Rhea" id="RHEA:18965"/>
        <dbReference type="ChEBI" id="CHEBI:15377"/>
        <dbReference type="ChEBI" id="CHEBI:57308"/>
        <dbReference type="ChEBI" id="CHEBI:57845"/>
        <dbReference type="EC" id="4.2.1.75"/>
    </reaction>
</comment>
<evidence type="ECO:0000259" key="12">
    <source>
        <dbReference type="Pfam" id="PF02602"/>
    </source>
</evidence>
<evidence type="ECO:0000313" key="13">
    <source>
        <dbReference type="EMBL" id="KAI8044302.1"/>
    </source>
</evidence>
<dbReference type="GO" id="GO:0004852">
    <property type="term" value="F:uroporphyrinogen-III synthase activity"/>
    <property type="evidence" value="ECO:0007669"/>
    <property type="project" value="UniProtKB-EC"/>
</dbReference>
<comment type="similarity">
    <text evidence="2">Belongs to the uroporphyrinogen-III synthase family.</text>
</comment>
<dbReference type="OrthoDB" id="5595751at2759"/>
<evidence type="ECO:0000256" key="7">
    <source>
        <dbReference type="ARBA" id="ARBA00031702"/>
    </source>
</evidence>
<evidence type="ECO:0000256" key="8">
    <source>
        <dbReference type="ARBA" id="ARBA00032649"/>
    </source>
</evidence>
<dbReference type="Proteomes" id="UP001059596">
    <property type="component" value="Chromosome 3R"/>
</dbReference>
<evidence type="ECO:0000256" key="10">
    <source>
        <dbReference type="ARBA" id="ARBA00048617"/>
    </source>
</evidence>
<comment type="caution">
    <text evidence="13">The sequence shown here is derived from an EMBL/GenBank/DDBJ whole genome shotgun (WGS) entry which is preliminary data.</text>
</comment>
<dbReference type="FunFam" id="3.40.50.10090:FF:000003">
    <property type="entry name" value="uroporphyrinogen-III synthase"/>
    <property type="match status" value="1"/>
</dbReference>
<dbReference type="InterPro" id="IPR036108">
    <property type="entry name" value="4pyrrol_syn_uPrphyn_synt_sf"/>
</dbReference>
<dbReference type="InterPro" id="IPR003754">
    <property type="entry name" value="4pyrrol_synth_uPrphyn_synth"/>
</dbReference>
<dbReference type="SUPFAM" id="SSF69618">
    <property type="entry name" value="HemD-like"/>
    <property type="match status" value="1"/>
</dbReference>
<proteinExistence type="inferred from homology"/>
<dbReference type="PANTHER" id="PTHR12390">
    <property type="entry name" value="UROPORPHYRINOGEN III SYNTHASE"/>
    <property type="match status" value="1"/>
</dbReference>
<evidence type="ECO:0000256" key="9">
    <source>
        <dbReference type="ARBA" id="ARBA00040167"/>
    </source>
</evidence>
<keyword evidence="5" id="KW-0456">Lyase</keyword>
<dbReference type="CDD" id="cd06578">
    <property type="entry name" value="HemD"/>
    <property type="match status" value="1"/>
</dbReference>
<comment type="function">
    <text evidence="11">Catalyzes cyclization of the linear tetrapyrrole, hydroxymethylbilane, to the macrocyclic uroporphyrinogen III, the branch point for the various sub-pathways leading to the wide diversity of porphyrins. Porphyrins act as cofactors for a multitude of enzymes that perform a variety of processes within the cell such as methionine synthesis (vitamin B12) or oxygen transport (heme).</text>
</comment>
<evidence type="ECO:0000256" key="2">
    <source>
        <dbReference type="ARBA" id="ARBA00008133"/>
    </source>
</evidence>
<evidence type="ECO:0000256" key="6">
    <source>
        <dbReference type="ARBA" id="ARBA00023244"/>
    </source>
</evidence>
<evidence type="ECO:0000256" key="4">
    <source>
        <dbReference type="ARBA" id="ARBA00023133"/>
    </source>
</evidence>
<dbReference type="InterPro" id="IPR039793">
    <property type="entry name" value="UROS/Hem4"/>
</dbReference>
<protein>
    <recommendedName>
        <fullName evidence="9">Uroporphyrinogen-III synthase</fullName>
        <ecNumber evidence="3">4.2.1.75</ecNumber>
    </recommendedName>
    <alternativeName>
        <fullName evidence="8">Hydroxymethylbilane hydrolyase [cyclizing]</fullName>
    </alternativeName>
    <alternativeName>
        <fullName evidence="7">Uroporphyrinogen-III cosynthase</fullName>
    </alternativeName>
</protein>
<evidence type="ECO:0000256" key="5">
    <source>
        <dbReference type="ARBA" id="ARBA00023239"/>
    </source>
</evidence>
<keyword evidence="14" id="KW-1185">Reference proteome</keyword>
<feature type="domain" description="Tetrapyrrole biosynthesis uroporphyrinogen III synthase" evidence="12">
    <location>
        <begin position="23"/>
        <end position="248"/>
    </location>
</feature>
<dbReference type="Pfam" id="PF02602">
    <property type="entry name" value="HEM4"/>
    <property type="match status" value="1"/>
</dbReference>
<accession>A0A9Q0BTR6</accession>
<organism evidence="13 14">
    <name type="scientific">Drosophila gunungcola</name>
    <name type="common">fruit fly</name>
    <dbReference type="NCBI Taxonomy" id="103775"/>
    <lineage>
        <taxon>Eukaryota</taxon>
        <taxon>Metazoa</taxon>
        <taxon>Ecdysozoa</taxon>
        <taxon>Arthropoda</taxon>
        <taxon>Hexapoda</taxon>
        <taxon>Insecta</taxon>
        <taxon>Pterygota</taxon>
        <taxon>Neoptera</taxon>
        <taxon>Endopterygota</taxon>
        <taxon>Diptera</taxon>
        <taxon>Brachycera</taxon>
        <taxon>Muscomorpha</taxon>
        <taxon>Ephydroidea</taxon>
        <taxon>Drosophilidae</taxon>
        <taxon>Drosophila</taxon>
        <taxon>Sophophora</taxon>
    </lineage>
</organism>